<dbReference type="Proteomes" id="UP000027222">
    <property type="component" value="Unassembled WGS sequence"/>
</dbReference>
<dbReference type="HOGENOM" id="CLU_2867805_0_0_1"/>
<accession>A0A067T660</accession>
<dbReference type="EMBL" id="KL142374">
    <property type="protein sequence ID" value="KDR78621.1"/>
    <property type="molecule type" value="Genomic_DNA"/>
</dbReference>
<reference evidence="2" key="1">
    <citation type="journal article" date="2014" name="Proc. Natl. Acad. Sci. U.S.A.">
        <title>Extensive sampling of basidiomycete genomes demonstrates inadequacy of the white-rot/brown-rot paradigm for wood decay fungi.</title>
        <authorList>
            <person name="Riley R."/>
            <person name="Salamov A.A."/>
            <person name="Brown D.W."/>
            <person name="Nagy L.G."/>
            <person name="Floudas D."/>
            <person name="Held B.W."/>
            <person name="Levasseur A."/>
            <person name="Lombard V."/>
            <person name="Morin E."/>
            <person name="Otillar R."/>
            <person name="Lindquist E.A."/>
            <person name="Sun H."/>
            <person name="LaButti K.M."/>
            <person name="Schmutz J."/>
            <person name="Jabbour D."/>
            <person name="Luo H."/>
            <person name="Baker S.E."/>
            <person name="Pisabarro A.G."/>
            <person name="Walton J.D."/>
            <person name="Blanchette R.A."/>
            <person name="Henrissat B."/>
            <person name="Martin F."/>
            <person name="Cullen D."/>
            <person name="Hibbett D.S."/>
            <person name="Grigoriev I.V."/>
        </authorList>
    </citation>
    <scope>NUCLEOTIDE SEQUENCE [LARGE SCALE GENOMIC DNA]</scope>
    <source>
        <strain evidence="2">CBS 339.88</strain>
    </source>
</reference>
<keyword evidence="2" id="KW-1185">Reference proteome</keyword>
<proteinExistence type="predicted"/>
<organism evidence="1 2">
    <name type="scientific">Galerina marginata (strain CBS 339.88)</name>
    <dbReference type="NCBI Taxonomy" id="685588"/>
    <lineage>
        <taxon>Eukaryota</taxon>
        <taxon>Fungi</taxon>
        <taxon>Dikarya</taxon>
        <taxon>Basidiomycota</taxon>
        <taxon>Agaricomycotina</taxon>
        <taxon>Agaricomycetes</taxon>
        <taxon>Agaricomycetidae</taxon>
        <taxon>Agaricales</taxon>
        <taxon>Agaricineae</taxon>
        <taxon>Strophariaceae</taxon>
        <taxon>Galerina</taxon>
    </lineage>
</organism>
<dbReference type="AlphaFoldDB" id="A0A067T660"/>
<dbReference type="OrthoDB" id="120976at2759"/>
<sequence length="64" mass="7468">MQNFNPLIDERNPFYCPELPAAVYLKSLRSKVHANPPQRRPSLARSFARVLEQTFHEDGDLDRD</sequence>
<gene>
    <name evidence="1" type="ORF">GALMADRAFT_244079</name>
</gene>
<protein>
    <submittedName>
        <fullName evidence="1">Uncharacterized protein</fullName>
    </submittedName>
</protein>
<evidence type="ECO:0000313" key="1">
    <source>
        <dbReference type="EMBL" id="KDR78621.1"/>
    </source>
</evidence>
<name>A0A067T660_GALM3</name>
<evidence type="ECO:0000313" key="2">
    <source>
        <dbReference type="Proteomes" id="UP000027222"/>
    </source>
</evidence>